<evidence type="ECO:0000256" key="1">
    <source>
        <dbReference type="SAM" id="SignalP"/>
    </source>
</evidence>
<accession>A0A0G2AAS2</accession>
<protein>
    <submittedName>
        <fullName evidence="2">Uncharacterized protein</fullName>
    </submittedName>
</protein>
<name>A0A0G2AAS2_9BACT</name>
<reference evidence="2 3" key="1">
    <citation type="journal article" date="2015" name="Nature">
        <title>rRNA introns, odd ribosomes, and small enigmatic genomes across a large radiation of phyla.</title>
        <authorList>
            <person name="Brown C.T."/>
            <person name="Hug L.A."/>
            <person name="Thomas B.C."/>
            <person name="Sharon I."/>
            <person name="Castelle C.J."/>
            <person name="Singh A."/>
            <person name="Wilkins M.J."/>
            <person name="Williams K.H."/>
            <person name="Banfield J.F."/>
        </authorList>
    </citation>
    <scope>NUCLEOTIDE SEQUENCE [LARGE SCALE GENOMIC DNA]</scope>
</reference>
<feature type="chain" id="PRO_5002541786" evidence="1">
    <location>
        <begin position="22"/>
        <end position="97"/>
    </location>
</feature>
<gene>
    <name evidence="2" type="ORF">UY74_C0073G0004</name>
</gene>
<proteinExistence type="predicted"/>
<organism evidence="2 3">
    <name type="scientific">Candidatus Kaiserbacteria bacterium GW2011_GWC2_52_8b</name>
    <dbReference type="NCBI Taxonomy" id="1618676"/>
    <lineage>
        <taxon>Bacteria</taxon>
        <taxon>Candidatus Kaiseribacteriota</taxon>
    </lineage>
</organism>
<keyword evidence="1" id="KW-0732">Signal</keyword>
<comment type="caution">
    <text evidence="2">The sequence shown here is derived from an EMBL/GenBank/DDBJ whole genome shotgun (WGS) entry which is preliminary data.</text>
</comment>
<dbReference type="Proteomes" id="UP000034445">
    <property type="component" value="Unassembled WGS sequence"/>
</dbReference>
<sequence length="97" mass="10585">MLKLLFAALAAAMMASSPAVAGEAAKLKGKNAYFSDGGIAEYHNDGSYRYGRWIGTYKITGNRVCVKFKRGGSRCDTILPGNRLRNAQGMIFTFTLR</sequence>
<evidence type="ECO:0000313" key="3">
    <source>
        <dbReference type="Proteomes" id="UP000034445"/>
    </source>
</evidence>
<dbReference type="EMBL" id="LCRF01000073">
    <property type="protein sequence ID" value="KKW29489.1"/>
    <property type="molecule type" value="Genomic_DNA"/>
</dbReference>
<feature type="signal peptide" evidence="1">
    <location>
        <begin position="1"/>
        <end position="21"/>
    </location>
</feature>
<evidence type="ECO:0000313" key="2">
    <source>
        <dbReference type="EMBL" id="KKW29489.1"/>
    </source>
</evidence>
<dbReference type="AlphaFoldDB" id="A0A0G2AAS2"/>